<protein>
    <recommendedName>
        <fullName evidence="2">AbiEi antitoxin C-terminal domain-containing protein</fullName>
    </recommendedName>
</protein>
<reference evidence="1" key="1">
    <citation type="journal article" date="2015" name="Nature">
        <title>Complex archaea that bridge the gap between prokaryotes and eukaryotes.</title>
        <authorList>
            <person name="Spang A."/>
            <person name="Saw J.H."/>
            <person name="Jorgensen S.L."/>
            <person name="Zaremba-Niedzwiedzka K."/>
            <person name="Martijn J."/>
            <person name="Lind A.E."/>
            <person name="van Eijk R."/>
            <person name="Schleper C."/>
            <person name="Guy L."/>
            <person name="Ettema T.J."/>
        </authorList>
    </citation>
    <scope>NUCLEOTIDE SEQUENCE</scope>
</reference>
<name>A0A0F9I821_9ZZZZ</name>
<gene>
    <name evidence="1" type="ORF">LCGC14_1611760</name>
</gene>
<accession>A0A0F9I821</accession>
<sequence>MTFIEFKDSLNKFTVFSVRDIRKIDPQFERRNLKNWQDKGYIKKVIKGHYIFTDLEINESVLYEIANKIYSPSYVSLEMALSYYHLIPESVYQITSVATKKTKEFMTPIASFNFRTLRPNLFFGYKIVSYDQKSFKIADGEKAILDYLYFNPRLQSEGDFKEMRIDAGSYNEYINQDTIRNYLEQYWQKKFRLRVNGFLRFMENA</sequence>
<comment type="caution">
    <text evidence="1">The sequence shown here is derived from an EMBL/GenBank/DDBJ whole genome shotgun (WGS) entry which is preliminary data.</text>
</comment>
<proteinExistence type="predicted"/>
<dbReference type="EMBL" id="LAZR01013055">
    <property type="protein sequence ID" value="KKM23776.1"/>
    <property type="molecule type" value="Genomic_DNA"/>
</dbReference>
<organism evidence="1">
    <name type="scientific">marine sediment metagenome</name>
    <dbReference type="NCBI Taxonomy" id="412755"/>
    <lineage>
        <taxon>unclassified sequences</taxon>
        <taxon>metagenomes</taxon>
        <taxon>ecological metagenomes</taxon>
    </lineage>
</organism>
<dbReference type="AlphaFoldDB" id="A0A0F9I821"/>
<evidence type="ECO:0008006" key="2">
    <source>
        <dbReference type="Google" id="ProtNLM"/>
    </source>
</evidence>
<evidence type="ECO:0000313" key="1">
    <source>
        <dbReference type="EMBL" id="KKM23776.1"/>
    </source>
</evidence>